<name>A0A0R2NL65_9LACO</name>
<dbReference type="EMBL" id="AYGX02000132">
    <property type="protein sequence ID" value="KRO26472.1"/>
    <property type="molecule type" value="Genomic_DNA"/>
</dbReference>
<gene>
    <name evidence="2" type="ORF">DY78_GL000937</name>
</gene>
<keyword evidence="3" id="KW-1185">Reference proteome</keyword>
<keyword evidence="1" id="KW-0079">Bacteriocin immunity</keyword>
<organism evidence="2 3">
    <name type="scientific">Lactiplantibacillus fabifermentans DSM 21115</name>
    <dbReference type="NCBI Taxonomy" id="1413187"/>
    <lineage>
        <taxon>Bacteria</taxon>
        <taxon>Bacillati</taxon>
        <taxon>Bacillota</taxon>
        <taxon>Bacilli</taxon>
        <taxon>Lactobacillales</taxon>
        <taxon>Lactobacillaceae</taxon>
        <taxon>Lactiplantibacillus</taxon>
    </lineage>
</organism>
<dbReference type="Proteomes" id="UP000050920">
    <property type="component" value="Unassembled WGS sequence"/>
</dbReference>
<dbReference type="RefSeq" id="WP_024623681.1">
    <property type="nucleotide sequence ID" value="NZ_AYGX02000132.1"/>
</dbReference>
<dbReference type="AlphaFoldDB" id="A0A0R2NL65"/>
<sequence>MVKAALQINQQNHARLQAQLMLTSSQPAIRKNVVLQRLIVRAGHRLQQGHDTGVVARQIAVDLGYYLFCHNYQMPRAAYDLLAVVQTIDASQPKTASIIPISR</sequence>
<reference evidence="2 3" key="1">
    <citation type="journal article" date="2015" name="Genome Announc.">
        <title>Expanding the biotechnology potential of lactobacilli through comparative genomics of 213 strains and associated genera.</title>
        <authorList>
            <person name="Sun Z."/>
            <person name="Harris H.M."/>
            <person name="McCann A."/>
            <person name="Guo C."/>
            <person name="Argimon S."/>
            <person name="Zhang W."/>
            <person name="Yang X."/>
            <person name="Jeffery I.B."/>
            <person name="Cooney J.C."/>
            <person name="Kagawa T.F."/>
            <person name="Liu W."/>
            <person name="Song Y."/>
            <person name="Salvetti E."/>
            <person name="Wrobel A."/>
            <person name="Rasinkangas P."/>
            <person name="Parkhill J."/>
            <person name="Rea M.C."/>
            <person name="O'Sullivan O."/>
            <person name="Ritari J."/>
            <person name="Douillard F.P."/>
            <person name="Paul Ross R."/>
            <person name="Yang R."/>
            <person name="Briner A.E."/>
            <person name="Felis G.E."/>
            <person name="de Vos W.M."/>
            <person name="Barrangou R."/>
            <person name="Klaenhammer T.R."/>
            <person name="Caufield P.W."/>
            <person name="Cui Y."/>
            <person name="Zhang H."/>
            <person name="O'Toole P.W."/>
        </authorList>
    </citation>
    <scope>NUCLEOTIDE SEQUENCE [LARGE SCALE GENOMIC DNA]</scope>
    <source>
        <strain evidence="2 3">DSM 21115</strain>
    </source>
</reference>
<evidence type="ECO:0000256" key="1">
    <source>
        <dbReference type="ARBA" id="ARBA00023025"/>
    </source>
</evidence>
<dbReference type="InterPro" id="IPR023130">
    <property type="entry name" value="Ta0600-like_sf"/>
</dbReference>
<comment type="caution">
    <text evidence="2">The sequence shown here is derived from an EMBL/GenBank/DDBJ whole genome shotgun (WGS) entry which is preliminary data.</text>
</comment>
<evidence type="ECO:0000313" key="2">
    <source>
        <dbReference type="EMBL" id="KRO26472.1"/>
    </source>
</evidence>
<dbReference type="GO" id="GO:0030153">
    <property type="term" value="P:bacteriocin immunity"/>
    <property type="evidence" value="ECO:0007669"/>
    <property type="project" value="UniProtKB-KW"/>
</dbReference>
<protein>
    <submittedName>
        <fullName evidence="2">Uncharacterized protein</fullName>
    </submittedName>
</protein>
<dbReference type="Gene3D" id="1.20.1440.50">
    <property type="entry name" value="Ta0600-like"/>
    <property type="match status" value="1"/>
</dbReference>
<dbReference type="SUPFAM" id="SSF109797">
    <property type="entry name" value="Bacteriocin immunity protein-like"/>
    <property type="match status" value="1"/>
</dbReference>
<accession>A0A0R2NL65</accession>
<evidence type="ECO:0000313" key="3">
    <source>
        <dbReference type="Proteomes" id="UP000050920"/>
    </source>
</evidence>
<proteinExistence type="predicted"/>